<keyword evidence="2" id="KW-0436">Ligase</keyword>
<dbReference type="SMART" id="SM01236">
    <property type="entry name" value="Haem_oxygenase_2"/>
    <property type="match status" value="1"/>
</dbReference>
<dbReference type="InterPro" id="IPR000873">
    <property type="entry name" value="AMP-dep_synth/lig_dom"/>
</dbReference>
<dbReference type="Pfam" id="PF23562">
    <property type="entry name" value="AMP-binding_C_3"/>
    <property type="match status" value="1"/>
</dbReference>
<dbReference type="InterPro" id="IPR042099">
    <property type="entry name" value="ANL_N_sf"/>
</dbReference>
<evidence type="ECO:0000259" key="3">
    <source>
        <dbReference type="Pfam" id="PF00501"/>
    </source>
</evidence>
<dbReference type="PROSITE" id="PS00455">
    <property type="entry name" value="AMP_BINDING"/>
    <property type="match status" value="1"/>
</dbReference>
<dbReference type="PANTHER" id="PTHR43201:SF5">
    <property type="entry name" value="MEDIUM-CHAIN ACYL-COA LIGASE ACSF2, MITOCHONDRIAL"/>
    <property type="match status" value="1"/>
</dbReference>
<organism evidence="4 5">
    <name type="scientific">Halomonas saccharevitans</name>
    <dbReference type="NCBI Taxonomy" id="416872"/>
    <lineage>
        <taxon>Bacteria</taxon>
        <taxon>Pseudomonadati</taxon>
        <taxon>Pseudomonadota</taxon>
        <taxon>Gammaproteobacteria</taxon>
        <taxon>Oceanospirillales</taxon>
        <taxon>Halomonadaceae</taxon>
        <taxon>Halomonas</taxon>
    </lineage>
</organism>
<dbReference type="RefSeq" id="WP_089846530.1">
    <property type="nucleotide sequence ID" value="NZ_FPAQ01000002.1"/>
</dbReference>
<proteinExistence type="inferred from homology"/>
<evidence type="ECO:0000256" key="2">
    <source>
        <dbReference type="ARBA" id="ARBA00022598"/>
    </source>
</evidence>
<dbReference type="Proteomes" id="UP000199594">
    <property type="component" value="Unassembled WGS sequence"/>
</dbReference>
<reference evidence="4 5" key="1">
    <citation type="submission" date="2016-10" db="EMBL/GenBank/DDBJ databases">
        <authorList>
            <person name="de Groot N.N."/>
        </authorList>
    </citation>
    <scope>NUCLEOTIDE SEQUENCE [LARGE SCALE GENOMIC DNA]</scope>
    <source>
        <strain evidence="4 5">CGMCC 1.6493</strain>
    </source>
</reference>
<dbReference type="SUPFAM" id="SSF48613">
    <property type="entry name" value="Heme oxygenase-like"/>
    <property type="match status" value="1"/>
</dbReference>
<feature type="domain" description="AMP-dependent synthetase/ligase" evidence="3">
    <location>
        <begin position="13"/>
        <end position="327"/>
    </location>
</feature>
<dbReference type="SUPFAM" id="SSF56801">
    <property type="entry name" value="Acetyl-CoA synthetase-like"/>
    <property type="match status" value="1"/>
</dbReference>
<dbReference type="Gene3D" id="1.20.910.10">
    <property type="entry name" value="Heme oxygenase-like"/>
    <property type="match status" value="1"/>
</dbReference>
<comment type="similarity">
    <text evidence="1">Belongs to the ATP-dependent AMP-binding enzyme family.</text>
</comment>
<dbReference type="EMBL" id="FPAQ01000002">
    <property type="protein sequence ID" value="SFT36775.1"/>
    <property type="molecule type" value="Genomic_DNA"/>
</dbReference>
<dbReference type="Pfam" id="PF00501">
    <property type="entry name" value="AMP-binding"/>
    <property type="match status" value="1"/>
</dbReference>
<sequence length="730" mass="78179">MSRGTEALLARLAHHAEATPDTPALDDGRRRIAYGALPGEIAARRARLTALDAQRVGLALDNGLDWALWHLALLADGRVDVPIPAFFSETQRCHLVVKAGLDAWIGPGGASLGFAESPDPAITRRRVASPPALHAGTGMITFTSGTSGHPKGVCLDREAPLRVAESLAEAVAPLHIHRHLAMLPLATLLENIGGLYVPLLLGATAGLPGAADLGWTGSSGFDPRRALAALEAFRPHSLILVPQLLQALVEHSPQAPAGLRAVAVGGARVAASLLDRARDGGWPVVEGYGLSECASVVCLNRPGEPALGVGRPLPHAQVRLAADGEVQVRGTTMLGYLGEPPLDGWHPSGDLGHWQGEHLVLDGRRRDVFITAYGRNVDPQWVEGELCARPAIAQALVFGEALSRNRALIVPAGPECDDHALASAIACANADLPDYARVGEWRRCRPFTPANHQLTANGRLRRDTLHDTYRDWLLASRQPHPDAGPADTPVPRRRHAMTPYQHLQDATRAERDWLLATPLLTRALGGEESGEVSREEYLAFLGQAYHHVRFTVPLMMACGARLPERLGWLRSALVEYIEEEHGHEQWILDDIRAAGGDPEAAAAAAPDPATTLMVSHVRDVIEHGNPVGFFGMVQVLEGTSTAIATRAAEGLQASLGLPDDAVRYLTSHGSLDIGHLAFFEGLVNRLDDEDLAAVIDTARMVYRLYGAMFRGVTARCAGDDATQELADALV</sequence>
<dbReference type="AlphaFoldDB" id="A0A1I6XEM0"/>
<dbReference type="InterPro" id="IPR016084">
    <property type="entry name" value="Haem_Oase-like_multi-hlx"/>
</dbReference>
<name>A0A1I6XEM0_9GAMM</name>
<dbReference type="OrthoDB" id="9803968at2"/>
<accession>A0A1I6XEM0</accession>
<evidence type="ECO:0000313" key="5">
    <source>
        <dbReference type="Proteomes" id="UP000199594"/>
    </source>
</evidence>
<protein>
    <submittedName>
        <fullName evidence="4">Long-chain acyl-CoA synthetase (AMP-forming)</fullName>
    </submittedName>
</protein>
<gene>
    <name evidence="4" type="ORF">SAMN04487956_102109</name>
</gene>
<evidence type="ECO:0000313" key="4">
    <source>
        <dbReference type="EMBL" id="SFT36775.1"/>
    </source>
</evidence>
<dbReference type="GO" id="GO:0031956">
    <property type="term" value="F:medium-chain fatty acid-CoA ligase activity"/>
    <property type="evidence" value="ECO:0007669"/>
    <property type="project" value="TreeGrafter"/>
</dbReference>
<dbReference type="GO" id="GO:0006631">
    <property type="term" value="P:fatty acid metabolic process"/>
    <property type="evidence" value="ECO:0007669"/>
    <property type="project" value="TreeGrafter"/>
</dbReference>
<dbReference type="InterPro" id="IPR020845">
    <property type="entry name" value="AMP-binding_CS"/>
</dbReference>
<dbReference type="PANTHER" id="PTHR43201">
    <property type="entry name" value="ACYL-COA SYNTHETASE"/>
    <property type="match status" value="1"/>
</dbReference>
<dbReference type="Gene3D" id="3.40.50.12780">
    <property type="entry name" value="N-terminal domain of ligase-like"/>
    <property type="match status" value="1"/>
</dbReference>
<dbReference type="Pfam" id="PF14518">
    <property type="entry name" value="Haem_oxygenas_2"/>
    <property type="match status" value="1"/>
</dbReference>
<evidence type="ECO:0000256" key="1">
    <source>
        <dbReference type="ARBA" id="ARBA00006432"/>
    </source>
</evidence>